<organism>
    <name type="scientific">Serpula lacrymans var. lacrymans (strain S7.9)</name>
    <name type="common">Dry rot fungus</name>
    <dbReference type="NCBI Taxonomy" id="578457"/>
    <lineage>
        <taxon>Eukaryota</taxon>
        <taxon>Fungi</taxon>
        <taxon>Dikarya</taxon>
        <taxon>Basidiomycota</taxon>
        <taxon>Agaricomycotina</taxon>
        <taxon>Agaricomycetes</taxon>
        <taxon>Agaricomycetidae</taxon>
        <taxon>Boletales</taxon>
        <taxon>Coniophorineae</taxon>
        <taxon>Serpulaceae</taxon>
        <taxon>Serpula</taxon>
    </lineage>
</organism>
<protein>
    <submittedName>
        <fullName evidence="1">Uncharacterized protein</fullName>
    </submittedName>
</protein>
<gene>
    <name evidence="1" type="ORF">SERLADRAFT_480046</name>
</gene>
<reference evidence="1" key="1">
    <citation type="submission" date="2011-04" db="EMBL/GenBank/DDBJ databases">
        <title>Evolution of plant cell wall degrading machinery underlies the functional diversity of forest fungi.</title>
        <authorList>
            <consortium name="US DOE Joint Genome Institute (JGI-PGF)"/>
            <person name="Eastwood D.C."/>
            <person name="Floudas D."/>
            <person name="Binder M."/>
            <person name="Majcherczyk A."/>
            <person name="Schneider P."/>
            <person name="Aerts A."/>
            <person name="Asiegbu F.O."/>
            <person name="Baker S.E."/>
            <person name="Barry K."/>
            <person name="Bendiksby M."/>
            <person name="Blumentritt M."/>
            <person name="Coutinho P.M."/>
            <person name="Cullen D."/>
            <person name="Cullen D."/>
            <person name="Gathman A."/>
            <person name="Goodell B."/>
            <person name="Henrissat B."/>
            <person name="Ihrmark K."/>
            <person name="Kauserud H."/>
            <person name="Kohler A."/>
            <person name="LaButti K."/>
            <person name="Lapidus A."/>
            <person name="Lavin J.L."/>
            <person name="Lee Y.-H."/>
            <person name="Lindquist E."/>
            <person name="Lilly W."/>
            <person name="Lucas S."/>
            <person name="Morin E."/>
            <person name="Murat C."/>
            <person name="Oguiza J.A."/>
            <person name="Park J."/>
            <person name="Pisabarro A.G."/>
            <person name="Riley R."/>
            <person name="Rosling A."/>
            <person name="Salamov A."/>
            <person name="Schmidt O."/>
            <person name="Schmutz J."/>
            <person name="Skrede I."/>
            <person name="Stenlid J."/>
            <person name="Wiebenga A."/>
            <person name="Xie X."/>
            <person name="Kues U."/>
            <person name="Hibbett D.S."/>
            <person name="Hoffmeister D."/>
            <person name="Hogberg N."/>
            <person name="Martin F."/>
            <person name="Grigoriev I.V."/>
            <person name="Watkinson S.C."/>
        </authorList>
    </citation>
    <scope>NUCLEOTIDE SEQUENCE</scope>
    <source>
        <strain evidence="1">S7.9</strain>
    </source>
</reference>
<evidence type="ECO:0000313" key="1">
    <source>
        <dbReference type="EMBL" id="EGO18958.1"/>
    </source>
</evidence>
<sequence>MTFIQTWYRVKRSARTPNYVLCWGYPIRYQEMAGYASDNCLDVALTGEPDTTRANCCGRPKR</sequence>
<dbReference type="GeneID" id="18821456"/>
<dbReference type="RefSeq" id="XP_007324182.1">
    <property type="nucleotide sequence ID" value="XM_007324120.1"/>
</dbReference>
<dbReference type="Proteomes" id="UP000008064">
    <property type="component" value="Unassembled WGS sequence"/>
</dbReference>
<accession>F8PCK6</accession>
<name>F8PCK6_SERL9</name>
<dbReference type="KEGG" id="sla:SERLADRAFT_480046"/>
<proteinExistence type="predicted"/>
<dbReference type="HOGENOM" id="CLU_2905547_0_0_1"/>
<dbReference type="EMBL" id="GL945445">
    <property type="protein sequence ID" value="EGO18958.1"/>
    <property type="molecule type" value="Genomic_DNA"/>
</dbReference>
<dbReference type="AlphaFoldDB" id="F8PCK6"/>